<dbReference type="GO" id="GO:0003924">
    <property type="term" value="F:GTPase activity"/>
    <property type="evidence" value="ECO:0007669"/>
    <property type="project" value="InterPro"/>
</dbReference>
<dbReference type="GO" id="GO:1903833">
    <property type="term" value="P:positive regulation of cellular response to amino acid starvation"/>
    <property type="evidence" value="ECO:0007669"/>
    <property type="project" value="UniProtKB-ARBA"/>
</dbReference>
<reference evidence="6 7" key="1">
    <citation type="journal article" date="2023" name="Elife">
        <title>Identification of key yeast species and microbe-microbe interactions impacting larval growth of Drosophila in the wild.</title>
        <authorList>
            <person name="Mure A."/>
            <person name="Sugiura Y."/>
            <person name="Maeda R."/>
            <person name="Honda K."/>
            <person name="Sakurai N."/>
            <person name="Takahashi Y."/>
            <person name="Watada M."/>
            <person name="Katoh T."/>
            <person name="Gotoh A."/>
            <person name="Gotoh Y."/>
            <person name="Taniguchi I."/>
            <person name="Nakamura K."/>
            <person name="Hayashi T."/>
            <person name="Katayama T."/>
            <person name="Uemura T."/>
            <person name="Hattori Y."/>
        </authorList>
    </citation>
    <scope>NUCLEOTIDE SEQUENCE [LARGE SCALE GENOMIC DNA]</scope>
    <source>
        <strain evidence="6 7">KH-74</strain>
    </source>
</reference>
<dbReference type="Proteomes" id="UP001377567">
    <property type="component" value="Unassembled WGS sequence"/>
</dbReference>
<evidence type="ECO:0000259" key="5">
    <source>
        <dbReference type="PROSITE" id="PS51880"/>
    </source>
</evidence>
<dbReference type="SUPFAM" id="SSF81271">
    <property type="entry name" value="TGS-like"/>
    <property type="match status" value="1"/>
</dbReference>
<dbReference type="FunFam" id="3.10.20.30:FF:000003">
    <property type="entry name" value="Developmentally-regulated GTP-binding protein 1"/>
    <property type="match status" value="1"/>
</dbReference>
<protein>
    <submittedName>
        <fullName evidence="6">Rbg2 protein</fullName>
    </submittedName>
</protein>
<dbReference type="InterPro" id="IPR006073">
    <property type="entry name" value="GTP-bd"/>
</dbReference>
<dbReference type="NCBIfam" id="TIGR00231">
    <property type="entry name" value="small_GTP"/>
    <property type="match status" value="1"/>
</dbReference>
<dbReference type="GO" id="GO:0005525">
    <property type="term" value="F:GTP binding"/>
    <property type="evidence" value="ECO:0007669"/>
    <property type="project" value="UniProtKB-KW"/>
</dbReference>
<evidence type="ECO:0000259" key="4">
    <source>
        <dbReference type="PROSITE" id="PS51710"/>
    </source>
</evidence>
<dbReference type="PANTHER" id="PTHR43127">
    <property type="entry name" value="DEVELOPMENTALLY-REGULATED GTP-BINDING PROTEIN 2"/>
    <property type="match status" value="1"/>
</dbReference>
<evidence type="ECO:0000256" key="3">
    <source>
        <dbReference type="ARBA" id="ARBA00059727"/>
    </source>
</evidence>
<evidence type="ECO:0000313" key="6">
    <source>
        <dbReference type="EMBL" id="GMM55805.1"/>
    </source>
</evidence>
<dbReference type="Pfam" id="PF01926">
    <property type="entry name" value="MMR_HSR1"/>
    <property type="match status" value="1"/>
</dbReference>
<dbReference type="FunFam" id="3.40.50.300:FF:001436">
    <property type="entry name" value="Developmentally-regulated GTP-binding protein"/>
    <property type="match status" value="1"/>
</dbReference>
<comment type="caution">
    <text evidence="6">The sequence shown here is derived from an EMBL/GenBank/DDBJ whole genome shotgun (WGS) entry which is preliminary data.</text>
</comment>
<comment type="function">
    <text evidence="3">Involved in ribosomal function.</text>
</comment>
<dbReference type="InterPro" id="IPR027417">
    <property type="entry name" value="P-loop_NTPase"/>
</dbReference>
<dbReference type="Gene3D" id="3.40.50.300">
    <property type="entry name" value="P-loop containing nucleotide triphosphate hydrolases"/>
    <property type="match status" value="2"/>
</dbReference>
<dbReference type="InterPro" id="IPR006074">
    <property type="entry name" value="GTP1-OBG_CS"/>
</dbReference>
<dbReference type="Gene3D" id="3.10.20.30">
    <property type="match status" value="1"/>
</dbReference>
<feature type="domain" description="OBG-type G" evidence="4">
    <location>
        <begin position="64"/>
        <end position="292"/>
    </location>
</feature>
<dbReference type="PROSITE" id="PS51880">
    <property type="entry name" value="TGS"/>
    <property type="match status" value="1"/>
</dbReference>
<proteinExistence type="predicted"/>
<sequence length="368" mass="40275">MGIIDKIQAIEAEMARTQKNKATEHHLGLLKGKLARYRQQLLEEAASSSGGGGSGFEVAKSGDARAVLIGYPSVGKSSLLGKITTTKSEVAHYSFTTLTSVPGVLKHEGAEIQIVDLPGIIYGASQGKGRGRQVVATARTADLVIMVLDATKSQHQRESLEAELEAVGIRLNCSPPNIHYRKRETGGVKVTFTAPPQGSLTEEAVKLLLKDYKVHNADVLVRDANASIDDFIDVINADHRNYIKCLYVYNKIDAVSLEEVDKLARQPNTVVVSCEMGLGMDDVVEQIWYQLNLSRVYTKKRGIKPTFDDPLVVRSGSSIGDLCHSVHRDFKDKFKYALVWGSSAKHSPQKCGLSHVIDDEDVVTLFTK</sequence>
<keyword evidence="1" id="KW-0547">Nucleotide-binding</keyword>
<dbReference type="InterPro" id="IPR004095">
    <property type="entry name" value="TGS"/>
</dbReference>
<dbReference type="InterPro" id="IPR031167">
    <property type="entry name" value="G_OBG"/>
</dbReference>
<dbReference type="InterPro" id="IPR045001">
    <property type="entry name" value="DRG"/>
</dbReference>
<dbReference type="PROSITE" id="PS51710">
    <property type="entry name" value="G_OBG"/>
    <property type="match status" value="1"/>
</dbReference>
<dbReference type="Pfam" id="PF16897">
    <property type="entry name" value="MMR_HSR1_Xtn"/>
    <property type="match status" value="1"/>
</dbReference>
<evidence type="ECO:0000256" key="1">
    <source>
        <dbReference type="ARBA" id="ARBA00022741"/>
    </source>
</evidence>
<accession>A0AAV5RWJ2</accession>
<name>A0AAV5RWJ2_MAUHU</name>
<dbReference type="SUPFAM" id="SSF52540">
    <property type="entry name" value="P-loop containing nucleoside triphosphate hydrolases"/>
    <property type="match status" value="1"/>
</dbReference>
<dbReference type="PROSITE" id="PS00905">
    <property type="entry name" value="GTP1_OBG"/>
    <property type="match status" value="1"/>
</dbReference>
<keyword evidence="2" id="KW-0342">GTP-binding</keyword>
<feature type="domain" description="TGS" evidence="5">
    <location>
        <begin position="292"/>
        <end position="367"/>
    </location>
</feature>
<gene>
    <name evidence="6" type="ORF">DAKH74_024210</name>
</gene>
<keyword evidence="7" id="KW-1185">Reference proteome</keyword>
<dbReference type="PRINTS" id="PR00326">
    <property type="entry name" value="GTP1OBG"/>
</dbReference>
<dbReference type="InterPro" id="IPR031662">
    <property type="entry name" value="GTP-binding_2"/>
</dbReference>
<dbReference type="EMBL" id="BTGD01000006">
    <property type="protein sequence ID" value="GMM55805.1"/>
    <property type="molecule type" value="Genomic_DNA"/>
</dbReference>
<evidence type="ECO:0000256" key="2">
    <source>
        <dbReference type="ARBA" id="ARBA00023134"/>
    </source>
</evidence>
<dbReference type="AlphaFoldDB" id="A0AAV5RWJ2"/>
<dbReference type="InterPro" id="IPR012675">
    <property type="entry name" value="Beta-grasp_dom_sf"/>
</dbReference>
<dbReference type="Pfam" id="PF02824">
    <property type="entry name" value="TGS"/>
    <property type="match status" value="1"/>
</dbReference>
<evidence type="ECO:0000313" key="7">
    <source>
        <dbReference type="Proteomes" id="UP001377567"/>
    </source>
</evidence>
<organism evidence="6 7">
    <name type="scientific">Maudiozyma humilis</name>
    <name type="common">Sour dough yeast</name>
    <name type="synonym">Kazachstania humilis</name>
    <dbReference type="NCBI Taxonomy" id="51915"/>
    <lineage>
        <taxon>Eukaryota</taxon>
        <taxon>Fungi</taxon>
        <taxon>Dikarya</taxon>
        <taxon>Ascomycota</taxon>
        <taxon>Saccharomycotina</taxon>
        <taxon>Saccharomycetes</taxon>
        <taxon>Saccharomycetales</taxon>
        <taxon>Saccharomycetaceae</taxon>
        <taxon>Maudiozyma</taxon>
    </lineage>
</organism>
<dbReference type="InterPro" id="IPR005225">
    <property type="entry name" value="Small_GTP-bd"/>
</dbReference>
<dbReference type="InterPro" id="IPR012676">
    <property type="entry name" value="TGS-like"/>
</dbReference>
<dbReference type="CDD" id="cd01896">
    <property type="entry name" value="DRG"/>
    <property type="match status" value="1"/>
</dbReference>